<keyword evidence="3" id="KW-1185">Reference proteome</keyword>
<evidence type="ECO:0000313" key="2">
    <source>
        <dbReference type="EMBL" id="EET60964.1"/>
    </source>
</evidence>
<dbReference type="RefSeq" id="WP_006861824.1">
    <property type="nucleotide sequence ID" value="NZ_ACCL02000008.1"/>
</dbReference>
<proteinExistence type="predicted"/>
<dbReference type="Proteomes" id="UP000005561">
    <property type="component" value="Unassembled WGS sequence"/>
</dbReference>
<dbReference type="STRING" id="168384.SAMN05660368_00359"/>
<reference evidence="2" key="1">
    <citation type="submission" date="2009-07" db="EMBL/GenBank/DDBJ databases">
        <authorList>
            <person name="Weinstock G."/>
            <person name="Sodergren E."/>
            <person name="Clifton S."/>
            <person name="Fulton L."/>
            <person name="Fulton B."/>
            <person name="Courtney L."/>
            <person name="Fronick C."/>
            <person name="Harrison M."/>
            <person name="Strong C."/>
            <person name="Farmer C."/>
            <person name="Delahaunty K."/>
            <person name="Markovic C."/>
            <person name="Hall O."/>
            <person name="Minx P."/>
            <person name="Tomlinson C."/>
            <person name="Mitreva M."/>
            <person name="Nelson J."/>
            <person name="Hou S."/>
            <person name="Wollam A."/>
            <person name="Pepin K.H."/>
            <person name="Johnson M."/>
            <person name="Bhonagiri V."/>
            <person name="Nash W.E."/>
            <person name="Warren W."/>
            <person name="Chinwalla A."/>
            <person name="Mardis E.R."/>
            <person name="Wilson R.K."/>
        </authorList>
    </citation>
    <scope>NUCLEOTIDE SEQUENCE [LARGE SCALE GENOMIC DNA]</scope>
    <source>
        <strain evidence="2">DSM 14469</strain>
    </source>
</reference>
<accession>C6LEI1</accession>
<gene>
    <name evidence="2" type="ORF">BRYFOR_07031</name>
</gene>
<sequence>MTNTKQEELKKLLVSADFKEESYENVPMQELIILKNSAASMKEKNVKVQQAALFFTKREEFFYHLVLRRLQKIETIYTLFTKATNLPYVYCDPDTCSDQVWIFSEESFAKKCALKEMQNKRELLVVKLENKQFLSFYMSLFAMGVNELLLDNSVNRLAIELETLVRRPDYSKLEPEKQPVFNPELQLTAIYFAQERNMPEENRDNSSLRDLEEEMLVNLHRGKLLMPVQVPEESGEKVQAQDMKLPLLKLQNGNAYHPICTDPNEFQKFNVKKQFRAITVDCAKLKQIIGKEVKGIILNPASVRLAIPKEKLGQA</sequence>
<dbReference type="OrthoDB" id="1763382at2"/>
<name>C6LEI1_9FIRM</name>
<dbReference type="InterPro" id="IPR009839">
    <property type="entry name" value="SseB_N"/>
</dbReference>
<comment type="caution">
    <text evidence="2">The sequence shown here is derived from an EMBL/GenBank/DDBJ whole genome shotgun (WGS) entry which is preliminary data.</text>
</comment>
<dbReference type="Pfam" id="PF07179">
    <property type="entry name" value="SseB"/>
    <property type="match status" value="1"/>
</dbReference>
<dbReference type="eggNOG" id="ENOG5030Q9J">
    <property type="taxonomic scope" value="Bacteria"/>
</dbReference>
<organism evidence="2 3">
    <name type="scientific">Marvinbryantia formatexigens DSM 14469</name>
    <dbReference type="NCBI Taxonomy" id="478749"/>
    <lineage>
        <taxon>Bacteria</taxon>
        <taxon>Bacillati</taxon>
        <taxon>Bacillota</taxon>
        <taxon>Clostridia</taxon>
        <taxon>Lachnospirales</taxon>
        <taxon>Lachnospiraceae</taxon>
        <taxon>Marvinbryantia</taxon>
    </lineage>
</organism>
<feature type="domain" description="SseB protein N-terminal" evidence="1">
    <location>
        <begin position="213"/>
        <end position="312"/>
    </location>
</feature>
<evidence type="ECO:0000313" key="3">
    <source>
        <dbReference type="Proteomes" id="UP000005561"/>
    </source>
</evidence>
<dbReference type="EMBL" id="ACCL02000008">
    <property type="protein sequence ID" value="EET60964.1"/>
    <property type="molecule type" value="Genomic_DNA"/>
</dbReference>
<dbReference type="AlphaFoldDB" id="C6LEI1"/>
<protein>
    <recommendedName>
        <fullName evidence="1">SseB protein N-terminal domain-containing protein</fullName>
    </recommendedName>
</protein>
<evidence type="ECO:0000259" key="1">
    <source>
        <dbReference type="Pfam" id="PF07179"/>
    </source>
</evidence>